<keyword evidence="6 8" id="KW-0472">Membrane</keyword>
<evidence type="ECO:0000313" key="9">
    <source>
        <dbReference type="EMBL" id="RID91051.1"/>
    </source>
</evidence>
<evidence type="ECO:0000256" key="1">
    <source>
        <dbReference type="ARBA" id="ARBA00004162"/>
    </source>
</evidence>
<proteinExistence type="inferred from homology"/>
<dbReference type="InterPro" id="IPR003400">
    <property type="entry name" value="ExbD"/>
</dbReference>
<evidence type="ECO:0000256" key="4">
    <source>
        <dbReference type="ARBA" id="ARBA00022692"/>
    </source>
</evidence>
<evidence type="ECO:0000256" key="2">
    <source>
        <dbReference type="ARBA" id="ARBA00005811"/>
    </source>
</evidence>
<organism evidence="9 10">
    <name type="scientific">Gemmobacter lutimaris</name>
    <dbReference type="NCBI Taxonomy" id="2306023"/>
    <lineage>
        <taxon>Bacteria</taxon>
        <taxon>Pseudomonadati</taxon>
        <taxon>Pseudomonadota</taxon>
        <taxon>Alphaproteobacteria</taxon>
        <taxon>Rhodobacterales</taxon>
        <taxon>Paracoccaceae</taxon>
        <taxon>Gemmobacter</taxon>
    </lineage>
</organism>
<dbReference type="OrthoDB" id="8479787at2"/>
<dbReference type="GO" id="GO:0015031">
    <property type="term" value="P:protein transport"/>
    <property type="evidence" value="ECO:0007669"/>
    <property type="project" value="UniProtKB-KW"/>
</dbReference>
<comment type="subcellular location">
    <subcellularLocation>
        <location evidence="1">Cell membrane</location>
        <topology evidence="1">Single-pass membrane protein</topology>
    </subcellularLocation>
    <subcellularLocation>
        <location evidence="7">Cell membrane</location>
        <topology evidence="7">Single-pass type II membrane protein</topology>
    </subcellularLocation>
</comment>
<evidence type="ECO:0000256" key="7">
    <source>
        <dbReference type="RuleBase" id="RU003879"/>
    </source>
</evidence>
<protein>
    <submittedName>
        <fullName evidence="9">Biopolymer transporter ExbD</fullName>
    </submittedName>
</protein>
<dbReference type="Pfam" id="PF02472">
    <property type="entry name" value="ExbD"/>
    <property type="match status" value="1"/>
</dbReference>
<evidence type="ECO:0000256" key="5">
    <source>
        <dbReference type="ARBA" id="ARBA00022989"/>
    </source>
</evidence>
<keyword evidence="10" id="KW-1185">Reference proteome</keyword>
<dbReference type="Proteomes" id="UP000266649">
    <property type="component" value="Unassembled WGS sequence"/>
</dbReference>
<sequence>MDFSGPPRRRGDENLLPMINVVFLLLIFFLIAARLTAPEPFAVTPPEALSETEAQGEFTLFLAADGRIGYRAMENEAALQAIADARADHCARTDCAADPPHLTLRADAAMPAADLAQLLPRLSTLGFPRIELVARPGEAG</sequence>
<evidence type="ECO:0000313" key="10">
    <source>
        <dbReference type="Proteomes" id="UP000266649"/>
    </source>
</evidence>
<keyword evidence="7" id="KW-0653">Protein transport</keyword>
<dbReference type="PANTHER" id="PTHR30558:SF3">
    <property type="entry name" value="BIOPOLYMER TRANSPORT PROTEIN EXBD-RELATED"/>
    <property type="match status" value="1"/>
</dbReference>
<keyword evidence="3" id="KW-1003">Cell membrane</keyword>
<dbReference type="GO" id="GO:0022857">
    <property type="term" value="F:transmembrane transporter activity"/>
    <property type="evidence" value="ECO:0007669"/>
    <property type="project" value="InterPro"/>
</dbReference>
<reference evidence="9 10" key="1">
    <citation type="submission" date="2018-09" db="EMBL/GenBank/DDBJ databases">
        <title>Gemmobacter lutimaris sp. nov., a marine bacterium isolated from tidal flat.</title>
        <authorList>
            <person name="Lee D.W."/>
            <person name="Yoo Y."/>
            <person name="Kim J.-J."/>
            <person name="Kim B.S."/>
        </authorList>
    </citation>
    <scope>NUCLEOTIDE SEQUENCE [LARGE SCALE GENOMIC DNA]</scope>
    <source>
        <strain evidence="9 10">YJ-T1-11</strain>
    </source>
</reference>
<evidence type="ECO:0000256" key="3">
    <source>
        <dbReference type="ARBA" id="ARBA00022475"/>
    </source>
</evidence>
<evidence type="ECO:0000256" key="8">
    <source>
        <dbReference type="SAM" id="Phobius"/>
    </source>
</evidence>
<dbReference type="GO" id="GO:0005886">
    <property type="term" value="C:plasma membrane"/>
    <property type="evidence" value="ECO:0007669"/>
    <property type="project" value="UniProtKB-SubCell"/>
</dbReference>
<evidence type="ECO:0000256" key="6">
    <source>
        <dbReference type="ARBA" id="ARBA00023136"/>
    </source>
</evidence>
<dbReference type="PANTHER" id="PTHR30558">
    <property type="entry name" value="EXBD MEMBRANE COMPONENT OF PMF-DRIVEN MACROMOLECULE IMPORT SYSTEM"/>
    <property type="match status" value="1"/>
</dbReference>
<dbReference type="EMBL" id="QXXQ01000008">
    <property type="protein sequence ID" value="RID91051.1"/>
    <property type="molecule type" value="Genomic_DNA"/>
</dbReference>
<dbReference type="RefSeq" id="WP_119135443.1">
    <property type="nucleotide sequence ID" value="NZ_QXXQ01000008.1"/>
</dbReference>
<comment type="similarity">
    <text evidence="2 7">Belongs to the ExbD/TolR family.</text>
</comment>
<comment type="caution">
    <text evidence="9">The sequence shown here is derived from an EMBL/GenBank/DDBJ whole genome shotgun (WGS) entry which is preliminary data.</text>
</comment>
<name>A0A398BQ68_9RHOB</name>
<gene>
    <name evidence="9" type="ORF">D2N39_14205</name>
</gene>
<accession>A0A398BQ68</accession>
<keyword evidence="7" id="KW-0813">Transport</keyword>
<keyword evidence="4 7" id="KW-0812">Transmembrane</keyword>
<feature type="transmembrane region" description="Helical" evidence="8">
    <location>
        <begin position="15"/>
        <end position="33"/>
    </location>
</feature>
<dbReference type="AlphaFoldDB" id="A0A398BQ68"/>
<keyword evidence="5 8" id="KW-1133">Transmembrane helix</keyword>